<dbReference type="Proteomes" id="UP000236291">
    <property type="component" value="Unassembled WGS sequence"/>
</dbReference>
<reference evidence="2 3" key="1">
    <citation type="journal article" date="2014" name="Am. J. Bot.">
        <title>Genome assembly and annotation for red clover (Trifolium pratense; Fabaceae).</title>
        <authorList>
            <person name="Istvanek J."/>
            <person name="Jaros M."/>
            <person name="Krenek A."/>
            <person name="Repkova J."/>
        </authorList>
    </citation>
    <scope>NUCLEOTIDE SEQUENCE [LARGE SCALE GENOMIC DNA]</scope>
    <source>
        <strain evidence="3">cv. Tatra</strain>
        <tissue evidence="2">Young leaves</tissue>
    </source>
</reference>
<protein>
    <submittedName>
        <fullName evidence="2">Uncharacterized protein</fullName>
    </submittedName>
</protein>
<accession>A0A2K3MZD9</accession>
<proteinExistence type="predicted"/>
<dbReference type="AlphaFoldDB" id="A0A2K3MZD9"/>
<comment type="caution">
    <text evidence="2">The sequence shown here is derived from an EMBL/GenBank/DDBJ whole genome shotgun (WGS) entry which is preliminary data.</text>
</comment>
<feature type="region of interest" description="Disordered" evidence="1">
    <location>
        <begin position="1"/>
        <end position="21"/>
    </location>
</feature>
<dbReference type="EMBL" id="ASHM01014193">
    <property type="protein sequence ID" value="PNX96142.1"/>
    <property type="molecule type" value="Genomic_DNA"/>
</dbReference>
<evidence type="ECO:0000313" key="3">
    <source>
        <dbReference type="Proteomes" id="UP000236291"/>
    </source>
</evidence>
<evidence type="ECO:0000313" key="2">
    <source>
        <dbReference type="EMBL" id="PNX96142.1"/>
    </source>
</evidence>
<feature type="non-terminal residue" evidence="2">
    <location>
        <position position="87"/>
    </location>
</feature>
<organism evidence="2 3">
    <name type="scientific">Trifolium pratense</name>
    <name type="common">Red clover</name>
    <dbReference type="NCBI Taxonomy" id="57577"/>
    <lineage>
        <taxon>Eukaryota</taxon>
        <taxon>Viridiplantae</taxon>
        <taxon>Streptophyta</taxon>
        <taxon>Embryophyta</taxon>
        <taxon>Tracheophyta</taxon>
        <taxon>Spermatophyta</taxon>
        <taxon>Magnoliopsida</taxon>
        <taxon>eudicotyledons</taxon>
        <taxon>Gunneridae</taxon>
        <taxon>Pentapetalae</taxon>
        <taxon>rosids</taxon>
        <taxon>fabids</taxon>
        <taxon>Fabales</taxon>
        <taxon>Fabaceae</taxon>
        <taxon>Papilionoideae</taxon>
        <taxon>50 kb inversion clade</taxon>
        <taxon>NPAAA clade</taxon>
        <taxon>Hologalegina</taxon>
        <taxon>IRL clade</taxon>
        <taxon>Trifolieae</taxon>
        <taxon>Trifolium</taxon>
    </lineage>
</organism>
<name>A0A2K3MZD9_TRIPR</name>
<feature type="compositionally biased region" description="Polar residues" evidence="1">
    <location>
        <begin position="64"/>
        <end position="87"/>
    </location>
</feature>
<evidence type="ECO:0000256" key="1">
    <source>
        <dbReference type="SAM" id="MobiDB-lite"/>
    </source>
</evidence>
<reference evidence="2 3" key="2">
    <citation type="journal article" date="2017" name="Front. Plant Sci.">
        <title>Gene Classification and Mining of Molecular Markers Useful in Red Clover (Trifolium pratense) Breeding.</title>
        <authorList>
            <person name="Istvanek J."/>
            <person name="Dluhosova J."/>
            <person name="Dluhos P."/>
            <person name="Patkova L."/>
            <person name="Nedelnik J."/>
            <person name="Repkova J."/>
        </authorList>
    </citation>
    <scope>NUCLEOTIDE SEQUENCE [LARGE SCALE GENOMIC DNA]</scope>
    <source>
        <strain evidence="3">cv. Tatra</strain>
        <tissue evidence="2">Young leaves</tissue>
    </source>
</reference>
<feature type="compositionally biased region" description="Polar residues" evidence="1">
    <location>
        <begin position="1"/>
        <end position="10"/>
    </location>
</feature>
<sequence>MASSSKFNNNDTEDVNIVVQTSPRNTVLSPVRNTDLQVLPETDSRDGQDLSWASEDDRLVVLTKKQSGKQPQSVQGKTADTDMSTTS</sequence>
<feature type="region of interest" description="Disordered" evidence="1">
    <location>
        <begin position="63"/>
        <end position="87"/>
    </location>
</feature>
<gene>
    <name evidence="2" type="ORF">L195_g019344</name>
</gene>